<proteinExistence type="inferred from homology"/>
<gene>
    <name evidence="3" type="ORF">B9Q03_01060</name>
</gene>
<dbReference type="PANTHER" id="PTHR43000">
    <property type="entry name" value="DTDP-D-GLUCOSE 4,6-DEHYDRATASE-RELATED"/>
    <property type="match status" value="1"/>
</dbReference>
<evidence type="ECO:0000256" key="1">
    <source>
        <dbReference type="ARBA" id="ARBA00007637"/>
    </source>
</evidence>
<organism evidence="3 4">
    <name type="scientific">Candidatus Marsarchaeota G2 archaeon OSP_D</name>
    <dbReference type="NCBI Taxonomy" id="1978157"/>
    <lineage>
        <taxon>Archaea</taxon>
        <taxon>Candidatus Marsarchaeota</taxon>
        <taxon>Candidatus Marsarchaeota group 2</taxon>
    </lineage>
</organism>
<feature type="domain" description="NAD-dependent epimerase/dehydratase" evidence="2">
    <location>
        <begin position="3"/>
        <end position="290"/>
    </location>
</feature>
<evidence type="ECO:0000259" key="2">
    <source>
        <dbReference type="Pfam" id="PF01370"/>
    </source>
</evidence>
<dbReference type="InterPro" id="IPR036291">
    <property type="entry name" value="NAD(P)-bd_dom_sf"/>
</dbReference>
<name>A0A2R6B1D7_9ARCH</name>
<dbReference type="EMBL" id="NEXE01000004">
    <property type="protein sequence ID" value="PSN92444.1"/>
    <property type="molecule type" value="Genomic_DNA"/>
</dbReference>
<comment type="caution">
    <text evidence="3">The sequence shown here is derived from an EMBL/GenBank/DDBJ whole genome shotgun (WGS) entry which is preliminary data.</text>
</comment>
<accession>A0A2R6B1D7</accession>
<dbReference type="Pfam" id="PF01370">
    <property type="entry name" value="Epimerase"/>
    <property type="match status" value="1"/>
</dbReference>
<reference evidence="3 4" key="1">
    <citation type="submission" date="2017-04" db="EMBL/GenBank/DDBJ databases">
        <title>Novel microbial lineages endemic to geothermal iron-oxide mats fill important gaps in the evolutionary history of Archaea.</title>
        <authorList>
            <person name="Jay Z.J."/>
            <person name="Beam J.P."/>
            <person name="Dlakic M."/>
            <person name="Rusch D.B."/>
            <person name="Kozubal M.A."/>
            <person name="Inskeep W.P."/>
        </authorList>
    </citation>
    <scope>NUCLEOTIDE SEQUENCE [LARGE SCALE GENOMIC DNA]</scope>
    <source>
        <strain evidence="3">OSP_D</strain>
    </source>
</reference>
<evidence type="ECO:0000313" key="4">
    <source>
        <dbReference type="Proteomes" id="UP000240322"/>
    </source>
</evidence>
<comment type="similarity">
    <text evidence="1">Belongs to the NAD(P)-dependent epimerase/dehydratase family.</text>
</comment>
<dbReference type="AlphaFoldDB" id="A0A2R6B1D7"/>
<evidence type="ECO:0000313" key="3">
    <source>
        <dbReference type="EMBL" id="PSN92444.1"/>
    </source>
</evidence>
<dbReference type="Gene3D" id="3.40.50.720">
    <property type="entry name" value="NAD(P)-binding Rossmann-like Domain"/>
    <property type="match status" value="1"/>
</dbReference>
<dbReference type="NCBIfam" id="NF041015">
    <property type="entry name" value="UDPsulfquin_syn"/>
    <property type="match status" value="1"/>
</dbReference>
<dbReference type="InterPro" id="IPR001509">
    <property type="entry name" value="Epimerase_deHydtase"/>
</dbReference>
<dbReference type="Gene3D" id="3.90.25.10">
    <property type="entry name" value="UDP-galactose 4-epimerase, domain 1"/>
    <property type="match status" value="1"/>
</dbReference>
<dbReference type="SUPFAM" id="SSF51735">
    <property type="entry name" value="NAD(P)-binding Rossmann-fold domains"/>
    <property type="match status" value="1"/>
</dbReference>
<sequence>MRVVIGGIDGYIGWALALHLVSRGHNVIGVDNFVTRRRVEEVGSWSATPILDMYERLKAVEELTGQRIEFVEGDLTDYAVVRGVFNKYKPDAFVHLGEQRSAPYSMIDVHHAVETQVSNITSSLNIVYAMKDVSPHTHLVKMGTMGEYGTPNIDIPEGFFEVEYNGRRDYLPFPRMAGSWYHWSKVHDSGNMMFANKIWGLTITDVMQGVVYGTRTDEIVDERLHTRFDFDEVWGTALNRFCVETVLGLPMTVYGRGGQTRGFISLTDSVQCLRIAIENPPDKSEYRVLNQFDEAYSVIELAKKVYEVAKRKGLEPAIANVPNPRVEAEQHYYNPIHEKLKRLGYKRTRMLEDELSIILDDLVKYRDRLEAKREVIFPRTDWRKPRNPLH</sequence>
<dbReference type="Proteomes" id="UP000240322">
    <property type="component" value="Unassembled WGS sequence"/>
</dbReference>
<dbReference type="InterPro" id="IPR053578">
    <property type="entry name" value="UDP-sulfoquinovose_synthase"/>
</dbReference>
<protein>
    <submittedName>
        <fullName evidence="3">NAD-dependent dehydratase</fullName>
    </submittedName>
</protein>